<name>A0AAW1JG69_POPJA</name>
<protein>
    <submittedName>
        <fullName evidence="1">Uncharacterized protein</fullName>
    </submittedName>
</protein>
<dbReference type="EMBL" id="JASPKY010000391">
    <property type="protein sequence ID" value="KAK9702475.1"/>
    <property type="molecule type" value="Genomic_DNA"/>
</dbReference>
<evidence type="ECO:0000313" key="2">
    <source>
        <dbReference type="Proteomes" id="UP001458880"/>
    </source>
</evidence>
<accession>A0AAW1JG69</accession>
<comment type="caution">
    <text evidence="1">The sequence shown here is derived from an EMBL/GenBank/DDBJ whole genome shotgun (WGS) entry which is preliminary data.</text>
</comment>
<evidence type="ECO:0000313" key="1">
    <source>
        <dbReference type="EMBL" id="KAK9702475.1"/>
    </source>
</evidence>
<dbReference type="AlphaFoldDB" id="A0AAW1JG69"/>
<reference evidence="1 2" key="1">
    <citation type="journal article" date="2024" name="BMC Genomics">
        <title>De novo assembly and annotation of Popillia japonica's genome with initial clues to its potential as an invasive pest.</title>
        <authorList>
            <person name="Cucini C."/>
            <person name="Boschi S."/>
            <person name="Funari R."/>
            <person name="Cardaioli E."/>
            <person name="Iannotti N."/>
            <person name="Marturano G."/>
            <person name="Paoli F."/>
            <person name="Bruttini M."/>
            <person name="Carapelli A."/>
            <person name="Frati F."/>
            <person name="Nardi F."/>
        </authorList>
    </citation>
    <scope>NUCLEOTIDE SEQUENCE [LARGE SCALE GENOMIC DNA]</scope>
    <source>
        <strain evidence="1">DMR45628</strain>
    </source>
</reference>
<sequence length="106" mass="12326">MPRDYKPDLIENIHHSVLYRHTKKGSLKPQDDQTVLDQYDFKFLVKNYLDERGKRGGEIIYLEESQPQDSLCENASLDERGKRGGEIIYLEESQPQDSLCENAKPL</sequence>
<proteinExistence type="predicted"/>
<organism evidence="1 2">
    <name type="scientific">Popillia japonica</name>
    <name type="common">Japanese beetle</name>
    <dbReference type="NCBI Taxonomy" id="7064"/>
    <lineage>
        <taxon>Eukaryota</taxon>
        <taxon>Metazoa</taxon>
        <taxon>Ecdysozoa</taxon>
        <taxon>Arthropoda</taxon>
        <taxon>Hexapoda</taxon>
        <taxon>Insecta</taxon>
        <taxon>Pterygota</taxon>
        <taxon>Neoptera</taxon>
        <taxon>Endopterygota</taxon>
        <taxon>Coleoptera</taxon>
        <taxon>Polyphaga</taxon>
        <taxon>Scarabaeiformia</taxon>
        <taxon>Scarabaeidae</taxon>
        <taxon>Rutelinae</taxon>
        <taxon>Popillia</taxon>
    </lineage>
</organism>
<gene>
    <name evidence="1" type="ORF">QE152_g29921</name>
</gene>
<dbReference type="Proteomes" id="UP001458880">
    <property type="component" value="Unassembled WGS sequence"/>
</dbReference>
<keyword evidence="2" id="KW-1185">Reference proteome</keyword>